<evidence type="ECO:0000256" key="12">
    <source>
        <dbReference type="ARBA" id="ARBA00065219"/>
    </source>
</evidence>
<dbReference type="SMART" id="SM00849">
    <property type="entry name" value="Lactamase_B"/>
    <property type="match status" value="1"/>
</dbReference>
<dbReference type="EC" id="1.13.11.18" evidence="13"/>
<evidence type="ECO:0000256" key="7">
    <source>
        <dbReference type="ARBA" id="ARBA00022990"/>
    </source>
</evidence>
<evidence type="ECO:0000256" key="11">
    <source>
        <dbReference type="ARBA" id="ARBA00050990"/>
    </source>
</evidence>
<sequence length="304" mass="33588">MTTLPVCAARLVRHSRLVICPVTTSLTRCLHASIKGNPAKTTRALVPMYSKFKESSECRNMSFLGGQDKDFIFRQLLEYKSFTYTYLLADAKTKEAILIDPVLETVDRDVKLVTDMGLNLLYGVNTHVHADHITGTGKIKEKIPTCKSVISEVSTAKADIKLKAGDKLKFGNFEIEARATPGHTGGCMTFVCHKKGLVFTGDAVLIRGCGRTDFQEGDAAKLYKSVHSQIFSLPDDYLVLPAHDYTGQTSSTVGEEKTLNPRLTKSLEEFQQIMKNLNLPYPKQIDKALPANLVCGIQEEQAAQ</sequence>
<evidence type="ECO:0000256" key="10">
    <source>
        <dbReference type="ARBA" id="ARBA00023128"/>
    </source>
</evidence>
<keyword evidence="7" id="KW-0007">Acetylation</keyword>
<comment type="subcellular location">
    <subcellularLocation>
        <location evidence="2">Mitochondrion</location>
    </subcellularLocation>
</comment>
<evidence type="ECO:0000256" key="8">
    <source>
        <dbReference type="ARBA" id="ARBA00023002"/>
    </source>
</evidence>
<feature type="domain" description="Metallo-beta-lactamase" evidence="16">
    <location>
        <begin position="82"/>
        <end position="243"/>
    </location>
</feature>
<evidence type="ECO:0000259" key="16">
    <source>
        <dbReference type="SMART" id="SM00849"/>
    </source>
</evidence>
<dbReference type="GO" id="GO:0006749">
    <property type="term" value="P:glutathione metabolic process"/>
    <property type="evidence" value="ECO:0007669"/>
    <property type="project" value="InterPro"/>
</dbReference>
<dbReference type="InterPro" id="IPR001279">
    <property type="entry name" value="Metallo-B-lactamas"/>
</dbReference>
<keyword evidence="9" id="KW-0408">Iron</keyword>
<evidence type="ECO:0000256" key="1">
    <source>
        <dbReference type="ARBA" id="ARBA00001954"/>
    </source>
</evidence>
<evidence type="ECO:0000256" key="6">
    <source>
        <dbReference type="ARBA" id="ARBA00022964"/>
    </source>
</evidence>
<evidence type="ECO:0000256" key="3">
    <source>
        <dbReference type="ARBA" id="ARBA00006759"/>
    </source>
</evidence>
<name>A0A4Y5QVX2_SINCO</name>
<dbReference type="FunFam" id="3.60.15.10:FF:000013">
    <property type="entry name" value="Persulfide dioxygenase ETHE1, mitochondrial"/>
    <property type="match status" value="1"/>
</dbReference>
<dbReference type="Pfam" id="PF00753">
    <property type="entry name" value="Lactamase_B"/>
    <property type="match status" value="1"/>
</dbReference>
<dbReference type="Gene3D" id="3.60.15.10">
    <property type="entry name" value="Ribonuclease Z/Hydroxyacylglutathione hydrolase-like"/>
    <property type="match status" value="1"/>
</dbReference>
<evidence type="ECO:0000256" key="14">
    <source>
        <dbReference type="ARBA" id="ARBA00067300"/>
    </source>
</evidence>
<keyword evidence="10" id="KW-0496">Mitochondrion</keyword>
<dbReference type="InterPro" id="IPR036866">
    <property type="entry name" value="RibonucZ/Hydroxyglut_hydro"/>
</dbReference>
<keyword evidence="5" id="KW-0809">Transit peptide</keyword>
<dbReference type="GO" id="GO:0050313">
    <property type="term" value="F:sulfur dioxygenase activity"/>
    <property type="evidence" value="ECO:0007669"/>
    <property type="project" value="UniProtKB-EC"/>
</dbReference>
<evidence type="ECO:0000256" key="9">
    <source>
        <dbReference type="ARBA" id="ARBA00023004"/>
    </source>
</evidence>
<evidence type="ECO:0000256" key="2">
    <source>
        <dbReference type="ARBA" id="ARBA00004173"/>
    </source>
</evidence>
<comment type="subunit">
    <text evidence="12">Homodimer. Monomer. Interacts with TST. May interact with RELA.</text>
</comment>
<evidence type="ECO:0000256" key="13">
    <source>
        <dbReference type="ARBA" id="ARBA00066686"/>
    </source>
</evidence>
<evidence type="ECO:0000313" key="17">
    <source>
        <dbReference type="EMBL" id="QCY41192.1"/>
    </source>
</evidence>
<evidence type="ECO:0000256" key="15">
    <source>
        <dbReference type="ARBA" id="ARBA00077964"/>
    </source>
</evidence>
<comment type="catalytic activity">
    <reaction evidence="11">
        <text>S-sulfanylglutathione + O2 + H2O = sulfite + glutathione + 2 H(+)</text>
        <dbReference type="Rhea" id="RHEA:12981"/>
        <dbReference type="ChEBI" id="CHEBI:15377"/>
        <dbReference type="ChEBI" id="CHEBI:15378"/>
        <dbReference type="ChEBI" id="CHEBI:15379"/>
        <dbReference type="ChEBI" id="CHEBI:17359"/>
        <dbReference type="ChEBI" id="CHEBI:57925"/>
        <dbReference type="ChEBI" id="CHEBI:58905"/>
        <dbReference type="EC" id="1.13.11.18"/>
    </reaction>
</comment>
<dbReference type="InterPro" id="IPR044528">
    <property type="entry name" value="POD-like_MBL-fold"/>
</dbReference>
<dbReference type="PANTHER" id="PTHR43084:SF1">
    <property type="entry name" value="PERSULFIDE DIOXYGENASE ETHE1, MITOCHONDRIAL"/>
    <property type="match status" value="1"/>
</dbReference>
<dbReference type="CDD" id="cd07724">
    <property type="entry name" value="POD-like_MBL-fold"/>
    <property type="match status" value="1"/>
</dbReference>
<comment type="similarity">
    <text evidence="3">Belongs to the metallo-beta-lactamase superfamily. Glyoxalase II family.</text>
</comment>
<dbReference type="InterPro" id="IPR051682">
    <property type="entry name" value="Mito_Persulfide_Diox"/>
</dbReference>
<gene>
    <name evidence="17" type="primary">SDO</name>
</gene>
<evidence type="ECO:0000256" key="5">
    <source>
        <dbReference type="ARBA" id="ARBA00022946"/>
    </source>
</evidence>
<evidence type="ECO:0000256" key="4">
    <source>
        <dbReference type="ARBA" id="ARBA00022723"/>
    </source>
</evidence>
<accession>A0A4Y5QVX2</accession>
<organism evidence="17">
    <name type="scientific">Sinonovacula constricta</name>
    <name type="common">Razor clam</name>
    <dbReference type="NCBI Taxonomy" id="98310"/>
    <lineage>
        <taxon>Eukaryota</taxon>
        <taxon>Metazoa</taxon>
        <taxon>Spiralia</taxon>
        <taxon>Lophotrochozoa</taxon>
        <taxon>Mollusca</taxon>
        <taxon>Bivalvia</taxon>
        <taxon>Autobranchia</taxon>
        <taxon>Heteroconchia</taxon>
        <taxon>Euheterodonta</taxon>
        <taxon>Imparidentia</taxon>
        <taxon>Neoheterodontei</taxon>
        <taxon>Cardiida</taxon>
        <taxon>Tellinoidea</taxon>
        <taxon>Solecurtidae</taxon>
        <taxon>Sinonovacula</taxon>
    </lineage>
</organism>
<comment type="cofactor">
    <cofactor evidence="1">
        <name>Fe(2+)</name>
        <dbReference type="ChEBI" id="CHEBI:29033"/>
    </cofactor>
</comment>
<keyword evidence="6 17" id="KW-0223">Dioxygenase</keyword>
<keyword evidence="4" id="KW-0479">Metal-binding</keyword>
<protein>
    <recommendedName>
        <fullName evidence="14">Persulfide dioxygenase ETHE1, mitochondrial</fullName>
        <ecNumber evidence="13">1.13.11.18</ecNumber>
    </recommendedName>
    <alternativeName>
        <fullName evidence="15">Sulfur dioxygenase ETHE1</fullName>
    </alternativeName>
</protein>
<keyword evidence="8" id="KW-0560">Oxidoreductase</keyword>
<dbReference type="GO" id="GO:0070813">
    <property type="term" value="P:hydrogen sulfide metabolic process"/>
    <property type="evidence" value="ECO:0007669"/>
    <property type="project" value="TreeGrafter"/>
</dbReference>
<proteinExistence type="evidence at transcript level"/>
<reference evidence="17" key="1">
    <citation type="submission" date="2018-11" db="EMBL/GenBank/DDBJ databases">
        <authorList>
            <person name="YaoYao S."/>
        </authorList>
    </citation>
    <scope>NUCLEOTIDE SEQUENCE</scope>
</reference>
<dbReference type="AlphaFoldDB" id="A0A4Y5QVX2"/>
<dbReference type="GO" id="GO:0005739">
    <property type="term" value="C:mitochondrion"/>
    <property type="evidence" value="ECO:0007669"/>
    <property type="project" value="UniProtKB-SubCell"/>
</dbReference>
<dbReference type="SUPFAM" id="SSF56281">
    <property type="entry name" value="Metallo-hydrolase/oxidoreductase"/>
    <property type="match status" value="1"/>
</dbReference>
<dbReference type="EMBL" id="MK138537">
    <property type="protein sequence ID" value="QCY41192.1"/>
    <property type="molecule type" value="mRNA"/>
</dbReference>
<dbReference type="PANTHER" id="PTHR43084">
    <property type="entry name" value="PERSULFIDE DIOXYGENASE ETHE1"/>
    <property type="match status" value="1"/>
</dbReference>
<dbReference type="GO" id="GO:0046872">
    <property type="term" value="F:metal ion binding"/>
    <property type="evidence" value="ECO:0007669"/>
    <property type="project" value="UniProtKB-KW"/>
</dbReference>